<keyword evidence="3" id="KW-1185">Reference proteome</keyword>
<dbReference type="Proteomes" id="UP000688137">
    <property type="component" value="Unassembled WGS sequence"/>
</dbReference>
<dbReference type="EMBL" id="CAJJDM010000142">
    <property type="protein sequence ID" value="CAD8108762.1"/>
    <property type="molecule type" value="Genomic_DNA"/>
</dbReference>
<reference evidence="2" key="1">
    <citation type="submission" date="2021-01" db="EMBL/GenBank/DDBJ databases">
        <authorList>
            <consortium name="Genoscope - CEA"/>
            <person name="William W."/>
        </authorList>
    </citation>
    <scope>NUCLEOTIDE SEQUENCE</scope>
</reference>
<keyword evidence="1" id="KW-0732">Signal</keyword>
<name>A0A8S1Q0C7_PARPR</name>
<sequence length="692" mass="80902">MNQLIVKLIIVTLVASQQIVLFSTSFTDKKFTSLENWSLYPQSPLKPGYGSLTSEDDDYAGLYSIVGVSMRSYLNGMYKIFENIPPHSSLIIKAKTLMQNFGLGGLGIIHIRIDGKLVTRFQRELDQDNNQKIYSSEIFFISSSSSVIIEFHFEGVGYYQDMTFGFREFHLYYRKCPDGCLYCQTLDSNQNHCNFWFQNHHSLHDSNSLNDGWAIIQNDQTLYKMEYCRDDKALNLIGIILPTEAFEKTLYLVPHHKILIQYKQLLLGADFFSAAYWSLELNDVTVKEIPFFTYHRTSYLCKHHNPSSLGDYITQVIYEDFHQNTIVKLRIFTQGRIFFQKLKWTIRDFEVYIQKCHPDCTESCFGPRANQCLRQKYPEFQNFVSYFTEPLFTDTQEWQMITPIQPKSPNYCNGVSIFGGFLQLGGDHYIQRIITLEDHQTIQISFKFYQIDNFNNDILYVVVDDQIVYQTVLEPIIDTTKATPLCGIYENYDLIVKISTPIIQHTQKKSIIQIYTNQPTTSQGYWGIRDIIIKQDSIIYIQELKQVRFLINDWINFAWIITQKVQTIEICKNKNYIISNNILGQPSKFRKIIKNLPSHSKIRIQFIIILTYTTITEDIIQINYSLDQNENQITKNLQLINDQYCETATLSKAYNFDDFIDHSNTYLFLILSIDSISINWGIRDFQLSYSDS</sequence>
<evidence type="ECO:0000313" key="2">
    <source>
        <dbReference type="EMBL" id="CAD8108762.1"/>
    </source>
</evidence>
<dbReference type="AlphaFoldDB" id="A0A8S1Q0C7"/>
<dbReference type="InterPro" id="IPR006212">
    <property type="entry name" value="Furin_repeat"/>
</dbReference>
<proteinExistence type="predicted"/>
<gene>
    <name evidence="2" type="ORF">PPRIM_AZ9-3.1.T1380046</name>
</gene>
<feature type="signal peptide" evidence="1">
    <location>
        <begin position="1"/>
        <end position="16"/>
    </location>
</feature>
<dbReference type="PANTHER" id="PTHR39767">
    <property type="entry name" value="CALCIUM/CALMODULIN-BINDING MEMBRANE PROTEIN PCM4-RELATED"/>
    <property type="match status" value="1"/>
</dbReference>
<comment type="caution">
    <text evidence="2">The sequence shown here is derived from an EMBL/GenBank/DDBJ whole genome shotgun (WGS) entry which is preliminary data.</text>
</comment>
<dbReference type="PANTHER" id="PTHR39767:SF2">
    <property type="entry name" value="CHROMOSOME UNDETERMINED SCAFFOLD_1, WHOLE GENOME SHOTGUN SEQUENCE"/>
    <property type="match status" value="1"/>
</dbReference>
<accession>A0A8S1Q0C7</accession>
<dbReference type="CDD" id="cd00064">
    <property type="entry name" value="FU"/>
    <property type="match status" value="1"/>
</dbReference>
<evidence type="ECO:0000313" key="3">
    <source>
        <dbReference type="Proteomes" id="UP000688137"/>
    </source>
</evidence>
<evidence type="ECO:0000256" key="1">
    <source>
        <dbReference type="SAM" id="SignalP"/>
    </source>
</evidence>
<protein>
    <submittedName>
        <fullName evidence="2">Uncharacterized protein</fullName>
    </submittedName>
</protein>
<feature type="chain" id="PRO_5035888484" evidence="1">
    <location>
        <begin position="17"/>
        <end position="692"/>
    </location>
</feature>
<organism evidence="2 3">
    <name type="scientific">Paramecium primaurelia</name>
    <dbReference type="NCBI Taxonomy" id="5886"/>
    <lineage>
        <taxon>Eukaryota</taxon>
        <taxon>Sar</taxon>
        <taxon>Alveolata</taxon>
        <taxon>Ciliophora</taxon>
        <taxon>Intramacronucleata</taxon>
        <taxon>Oligohymenophorea</taxon>
        <taxon>Peniculida</taxon>
        <taxon>Parameciidae</taxon>
        <taxon>Paramecium</taxon>
    </lineage>
</organism>